<dbReference type="InterPro" id="IPR000866">
    <property type="entry name" value="AhpC/TSA"/>
</dbReference>
<evidence type="ECO:0000259" key="1">
    <source>
        <dbReference type="PROSITE" id="PS51352"/>
    </source>
</evidence>
<feature type="domain" description="Thioredoxin" evidence="1">
    <location>
        <begin position="8"/>
        <end position="160"/>
    </location>
</feature>
<proteinExistence type="predicted"/>
<dbReference type="InterPro" id="IPR050553">
    <property type="entry name" value="Thioredoxin_ResA/DsbE_sf"/>
</dbReference>
<dbReference type="GO" id="GO:0016209">
    <property type="term" value="F:antioxidant activity"/>
    <property type="evidence" value="ECO:0007669"/>
    <property type="project" value="InterPro"/>
</dbReference>
<dbReference type="Gene3D" id="3.40.30.10">
    <property type="entry name" value="Glutaredoxin"/>
    <property type="match status" value="1"/>
</dbReference>
<dbReference type="InterPro" id="IPR013766">
    <property type="entry name" value="Thioredoxin_domain"/>
</dbReference>
<dbReference type="Proteomes" id="UP000886687">
    <property type="component" value="Unassembled WGS sequence"/>
</dbReference>
<sequence length="163" mass="18673">MRLIKSSLIVATLIPLLIFFVAEIDAAQPQGRDKQRSAFDLEQYRGRVVLLDFWASWCGPCREAFPWLNEMHRKYHGVGLEIIGINLDEARREAEQFLTNTPAEFTIYFDPKGVLAKRYDLQGMPASYLIGMDGRLLVEHTGFFRSQAAEREAEIRQALNLVP</sequence>
<comment type="caution">
    <text evidence="2">The sequence shown here is derived from an EMBL/GenBank/DDBJ whole genome shotgun (WGS) entry which is preliminary data.</text>
</comment>
<evidence type="ECO:0000313" key="3">
    <source>
        <dbReference type="Proteomes" id="UP000886687"/>
    </source>
</evidence>
<accession>A0A9E4N0B7</accession>
<reference evidence="2" key="1">
    <citation type="journal article" date="2021" name="Proc. Natl. Acad. Sci. U.S.A.">
        <title>Global biogeography of chemosynthetic symbionts reveals both localized and globally distributed symbiont groups. .</title>
        <authorList>
            <person name="Osvatic J.T."/>
            <person name="Wilkins L.G.E."/>
            <person name="Leibrecht L."/>
            <person name="Leray M."/>
            <person name="Zauner S."/>
            <person name="Polzin J."/>
            <person name="Camacho Y."/>
            <person name="Gros O."/>
            <person name="van Gils J.A."/>
            <person name="Eisen J.A."/>
            <person name="Petersen J.M."/>
            <person name="Yuen B."/>
        </authorList>
    </citation>
    <scope>NUCLEOTIDE SEQUENCE</scope>
    <source>
        <strain evidence="2">MAGL173</strain>
    </source>
</reference>
<dbReference type="Pfam" id="PF00578">
    <property type="entry name" value="AhpC-TSA"/>
    <property type="match status" value="1"/>
</dbReference>
<dbReference type="CDD" id="cd02966">
    <property type="entry name" value="TlpA_like_family"/>
    <property type="match status" value="1"/>
</dbReference>
<dbReference type="InterPro" id="IPR036249">
    <property type="entry name" value="Thioredoxin-like_sf"/>
</dbReference>
<evidence type="ECO:0000313" key="2">
    <source>
        <dbReference type="EMBL" id="MCG7940382.1"/>
    </source>
</evidence>
<dbReference type="EMBL" id="JAEPDI010000013">
    <property type="protein sequence ID" value="MCG7940382.1"/>
    <property type="molecule type" value="Genomic_DNA"/>
</dbReference>
<dbReference type="AlphaFoldDB" id="A0A9E4N0B7"/>
<dbReference type="SUPFAM" id="SSF52833">
    <property type="entry name" value="Thioredoxin-like"/>
    <property type="match status" value="1"/>
</dbReference>
<dbReference type="GO" id="GO:0016491">
    <property type="term" value="F:oxidoreductase activity"/>
    <property type="evidence" value="ECO:0007669"/>
    <property type="project" value="InterPro"/>
</dbReference>
<protein>
    <submittedName>
        <fullName evidence="2">Redoxin domain-containing protein</fullName>
    </submittedName>
</protein>
<name>A0A9E4N0B7_9GAMM</name>
<organism evidence="2 3">
    <name type="scientific">Candidatus Thiodiazotropha lotti</name>
    <dbReference type="NCBI Taxonomy" id="2792787"/>
    <lineage>
        <taxon>Bacteria</taxon>
        <taxon>Pseudomonadati</taxon>
        <taxon>Pseudomonadota</taxon>
        <taxon>Gammaproteobacteria</taxon>
        <taxon>Chromatiales</taxon>
        <taxon>Sedimenticolaceae</taxon>
        <taxon>Candidatus Thiodiazotropha</taxon>
    </lineage>
</organism>
<dbReference type="PANTHER" id="PTHR42852">
    <property type="entry name" value="THIOL:DISULFIDE INTERCHANGE PROTEIN DSBE"/>
    <property type="match status" value="1"/>
</dbReference>
<dbReference type="PANTHER" id="PTHR42852:SF18">
    <property type="entry name" value="CHROMOSOME UNDETERMINED SCAFFOLD_47, WHOLE GENOME SHOTGUN SEQUENCE"/>
    <property type="match status" value="1"/>
</dbReference>
<gene>
    <name evidence="2" type="ORF">JAZ04_16230</name>
</gene>
<dbReference type="PROSITE" id="PS51352">
    <property type="entry name" value="THIOREDOXIN_2"/>
    <property type="match status" value="1"/>
</dbReference>